<sequence length="559" mass="59669">MKVTVSGFSGAVNAPHPKLLPETVGTVSWNQKPGRGDFRPWRDPLDVATVPAGRKTIYRFGRDVAEDGRYWFSWTGIVHAVRGMVADDTTERTYYSGDGFPKWTDNTIALAGGTYPAAWRKLGVPAPTAAPTVAVAGGISTDTEVRYYVYTYVTDKGEESAPGPVSAALTVPTDATVNITAIQAPPAGAFTINRVRIYRTQTGTTGTAEFFFLREIASGVASTTDDGRTLGEVLETVTWLEPPQDLSYLTTMWNGMMAGISGNAVRYCEAYKPYAWPMAYETLPPDAKPLALATFGQRLLVLTTADPVLVAGTSPDSLDEQPLEVGQACLAPQAVVSFGHGVAWPAPDGLAYYGAGGAKLITAGLLTRDDWQAMNPAGMVAGLYEGLFLGFYTDAGGVRRGFLVDPINPTGIFYLEKGYDALYLDRLQDALYVLDGSKVRKWDAGAALMSARFVSKVFAMPAPASFGWCKVVADGYPVTVKLNALELSAREVAAHIATFGSRCVAVTSGNSSGVQFTLSAPGPEAFRLPPIPARAWQIDLSGQQAVQGVALAQAVEELR</sequence>
<comment type="caution">
    <text evidence="1">The sequence shown here is derived from an EMBL/GenBank/DDBJ whole genome shotgun (WGS) entry which is preliminary data.</text>
</comment>
<reference evidence="1 2" key="1">
    <citation type="journal article" date="2019" name="Microbiol. Resour. Announc.">
        <title>Draft Genome Sequence of Comamonas testosteroni TA441, a Bacterium That Has a Cryptic Phenol Degradation Gene Cluster.</title>
        <authorList>
            <person name="Arai H."/>
            <person name="Ishii M."/>
        </authorList>
    </citation>
    <scope>NUCLEOTIDE SEQUENCE [LARGE SCALE GENOMIC DNA]</scope>
    <source>
        <strain evidence="1 2">TA441</strain>
    </source>
</reference>
<proteinExistence type="predicted"/>
<dbReference type="RefSeq" id="WP_149357181.1">
    <property type="nucleotide sequence ID" value="NZ_BKBW01000021.1"/>
</dbReference>
<accession>A0A5A7MMC4</accession>
<evidence type="ECO:0000313" key="1">
    <source>
        <dbReference type="EMBL" id="GEQ77924.1"/>
    </source>
</evidence>
<name>A0A5A7MMC4_COMTE</name>
<gene>
    <name evidence="1" type="ORF">CTTA_4929</name>
</gene>
<organism evidence="1 2">
    <name type="scientific">Comamonas testosteroni</name>
    <name type="common">Pseudomonas testosteroni</name>
    <dbReference type="NCBI Taxonomy" id="285"/>
    <lineage>
        <taxon>Bacteria</taxon>
        <taxon>Pseudomonadati</taxon>
        <taxon>Pseudomonadota</taxon>
        <taxon>Betaproteobacteria</taxon>
        <taxon>Burkholderiales</taxon>
        <taxon>Comamonadaceae</taxon>
        <taxon>Comamonas</taxon>
    </lineage>
</organism>
<evidence type="ECO:0000313" key="2">
    <source>
        <dbReference type="Proteomes" id="UP000323105"/>
    </source>
</evidence>
<dbReference type="Proteomes" id="UP000323105">
    <property type="component" value="Unassembled WGS sequence"/>
</dbReference>
<dbReference type="AlphaFoldDB" id="A0A5A7MMC4"/>
<protein>
    <submittedName>
        <fullName evidence="1">Uncharacterized protein</fullName>
    </submittedName>
</protein>
<dbReference type="EMBL" id="BKBW01000021">
    <property type="protein sequence ID" value="GEQ77924.1"/>
    <property type="molecule type" value="Genomic_DNA"/>
</dbReference>